<dbReference type="FunFam" id="4.10.60.10:FF:000016">
    <property type="entry name" value="Cellular nucleic acid-binding protein"/>
    <property type="match status" value="1"/>
</dbReference>
<feature type="domain" description="CCHC-type" evidence="3">
    <location>
        <begin position="205"/>
        <end position="220"/>
    </location>
</feature>
<keyword evidence="5" id="KW-1185">Reference proteome</keyword>
<comment type="caution">
    <text evidence="4">The sequence shown here is derived from an EMBL/GenBank/DDBJ whole genome shotgun (WGS) entry which is preliminary data.</text>
</comment>
<dbReference type="GO" id="GO:0003676">
    <property type="term" value="F:nucleic acid binding"/>
    <property type="evidence" value="ECO:0007669"/>
    <property type="project" value="InterPro"/>
</dbReference>
<keyword evidence="1" id="KW-0479">Metal-binding</keyword>
<dbReference type="InterPro" id="IPR001878">
    <property type="entry name" value="Znf_CCHC"/>
</dbReference>
<accession>A0A9P3M0J8</accession>
<dbReference type="Pfam" id="PF00098">
    <property type="entry name" value="zf-CCHC"/>
    <property type="match status" value="6"/>
</dbReference>
<reference evidence="4" key="2">
    <citation type="journal article" date="2022" name="Microbiol. Resour. Announc.">
        <title>Whole-Genome Sequence of Entomortierella parvispora E1425, a Mucoromycotan Fungus Associated with Burkholderiaceae-Related Endosymbiotic Bacteria.</title>
        <authorList>
            <person name="Herlambang A."/>
            <person name="Guo Y."/>
            <person name="Takashima Y."/>
            <person name="Narisawa K."/>
            <person name="Ohta H."/>
            <person name="Nishizawa T."/>
        </authorList>
    </citation>
    <scope>NUCLEOTIDE SEQUENCE</scope>
    <source>
        <strain evidence="4">E1425</strain>
    </source>
</reference>
<evidence type="ECO:0000313" key="4">
    <source>
        <dbReference type="EMBL" id="GJJ77333.1"/>
    </source>
</evidence>
<keyword evidence="1" id="KW-0862">Zinc</keyword>
<dbReference type="OrthoDB" id="3863715at2759"/>
<name>A0A9P3M0J8_9FUNG</name>
<dbReference type="Proteomes" id="UP000827284">
    <property type="component" value="Unassembled WGS sequence"/>
</dbReference>
<keyword evidence="1" id="KW-0863">Zinc-finger</keyword>
<sequence>MSSFSRRGCFKCGNVGHYASVCTAPERLCYNCRQAGHESNLCPMPRMTDSKQCYSCGGVGHIQVDCPTLRLARNAGMRSGVGQCYNCGMPGHMARNCRNQSRYNQGGPHLRNFDGPANGHVPGRGGYLGGGPGRNHFNNVPNQSNNENEATGPGVSSNGRIICFKCGGLNHYSRDCRAKSVKCFNCNGFGHLSRDCSEPAKVQTCYKCQQEGHIARDCTQA</sequence>
<dbReference type="InterPro" id="IPR051714">
    <property type="entry name" value="Znf_CCHC_NABP"/>
</dbReference>
<dbReference type="EMBL" id="BQFW01000013">
    <property type="protein sequence ID" value="GJJ77333.1"/>
    <property type="molecule type" value="Genomic_DNA"/>
</dbReference>
<evidence type="ECO:0000256" key="1">
    <source>
        <dbReference type="PROSITE-ProRule" id="PRU00047"/>
    </source>
</evidence>
<dbReference type="SUPFAM" id="SSF57756">
    <property type="entry name" value="Retrovirus zinc finger-like domains"/>
    <property type="match status" value="4"/>
</dbReference>
<dbReference type="Gene3D" id="4.10.60.10">
    <property type="entry name" value="Zinc finger, CCHC-type"/>
    <property type="match status" value="5"/>
</dbReference>
<dbReference type="AlphaFoldDB" id="A0A9P3M0J8"/>
<dbReference type="PROSITE" id="PS50158">
    <property type="entry name" value="ZF_CCHC"/>
    <property type="match status" value="7"/>
</dbReference>
<feature type="domain" description="CCHC-type" evidence="3">
    <location>
        <begin position="84"/>
        <end position="99"/>
    </location>
</feature>
<feature type="compositionally biased region" description="Low complexity" evidence="2">
    <location>
        <begin position="138"/>
        <end position="148"/>
    </location>
</feature>
<feature type="domain" description="CCHC-type" evidence="3">
    <location>
        <begin position="163"/>
        <end position="177"/>
    </location>
</feature>
<dbReference type="Pfam" id="PF14392">
    <property type="entry name" value="zf-CCHC_4"/>
    <property type="match status" value="1"/>
</dbReference>
<dbReference type="PANTHER" id="PTHR23002">
    <property type="entry name" value="ZINC FINGER CCHC DOMAIN CONTAINING PROTEIN"/>
    <property type="match status" value="1"/>
</dbReference>
<evidence type="ECO:0000256" key="2">
    <source>
        <dbReference type="SAM" id="MobiDB-lite"/>
    </source>
</evidence>
<feature type="region of interest" description="Disordered" evidence="2">
    <location>
        <begin position="123"/>
        <end position="154"/>
    </location>
</feature>
<feature type="domain" description="CCHC-type" evidence="3">
    <location>
        <begin position="182"/>
        <end position="198"/>
    </location>
</feature>
<feature type="domain" description="CCHC-type" evidence="3">
    <location>
        <begin position="9"/>
        <end position="22"/>
    </location>
</feature>
<feature type="compositionally biased region" description="Gly residues" evidence="2">
    <location>
        <begin position="123"/>
        <end position="133"/>
    </location>
</feature>
<reference evidence="4" key="1">
    <citation type="submission" date="2021-11" db="EMBL/GenBank/DDBJ databases">
        <authorList>
            <person name="Herlambang A."/>
            <person name="Guo Y."/>
            <person name="Takashima Y."/>
            <person name="Nishizawa T."/>
        </authorList>
    </citation>
    <scope>NUCLEOTIDE SEQUENCE</scope>
    <source>
        <strain evidence="4">E1425</strain>
    </source>
</reference>
<evidence type="ECO:0000259" key="3">
    <source>
        <dbReference type="PROSITE" id="PS50158"/>
    </source>
</evidence>
<dbReference type="InterPro" id="IPR025836">
    <property type="entry name" value="Zn_knuckle_CX2CX4HX4C"/>
</dbReference>
<organism evidence="4 5">
    <name type="scientific">Entomortierella parvispora</name>
    <dbReference type="NCBI Taxonomy" id="205924"/>
    <lineage>
        <taxon>Eukaryota</taxon>
        <taxon>Fungi</taxon>
        <taxon>Fungi incertae sedis</taxon>
        <taxon>Mucoromycota</taxon>
        <taxon>Mortierellomycotina</taxon>
        <taxon>Mortierellomycetes</taxon>
        <taxon>Mortierellales</taxon>
        <taxon>Mortierellaceae</taxon>
        <taxon>Entomortierella</taxon>
    </lineage>
</organism>
<dbReference type="InterPro" id="IPR036875">
    <property type="entry name" value="Znf_CCHC_sf"/>
</dbReference>
<dbReference type="GO" id="GO:0008270">
    <property type="term" value="F:zinc ion binding"/>
    <property type="evidence" value="ECO:0007669"/>
    <property type="project" value="UniProtKB-KW"/>
</dbReference>
<evidence type="ECO:0000313" key="5">
    <source>
        <dbReference type="Proteomes" id="UP000827284"/>
    </source>
</evidence>
<feature type="domain" description="CCHC-type" evidence="3">
    <location>
        <begin position="29"/>
        <end position="43"/>
    </location>
</feature>
<gene>
    <name evidence="4" type="ORF">EMPS_09692</name>
</gene>
<dbReference type="SMART" id="SM00343">
    <property type="entry name" value="ZnF_C2HC"/>
    <property type="match status" value="7"/>
</dbReference>
<feature type="domain" description="CCHC-type" evidence="3">
    <location>
        <begin position="53"/>
        <end position="67"/>
    </location>
</feature>
<proteinExistence type="predicted"/>
<protein>
    <submittedName>
        <fullName evidence="4">Cellular nucleic acid-binding protein</fullName>
    </submittedName>
</protein>